<keyword evidence="5" id="KW-0560">Oxidoreductase</keyword>
<proteinExistence type="predicted"/>
<dbReference type="InterPro" id="IPR006620">
    <property type="entry name" value="Pro_4_hyd_alph"/>
</dbReference>
<dbReference type="GO" id="GO:0005506">
    <property type="term" value="F:iron ion binding"/>
    <property type="evidence" value="ECO:0007669"/>
    <property type="project" value="InterPro"/>
</dbReference>
<dbReference type="PROSITE" id="PS51471">
    <property type="entry name" value="FE2OG_OXY"/>
    <property type="match status" value="1"/>
</dbReference>
<dbReference type="GO" id="GO:0031418">
    <property type="term" value="F:L-ascorbic acid binding"/>
    <property type="evidence" value="ECO:0007669"/>
    <property type="project" value="InterPro"/>
</dbReference>
<dbReference type="InterPro" id="IPR045054">
    <property type="entry name" value="P4HA-like"/>
</dbReference>
<evidence type="ECO:0000256" key="2">
    <source>
        <dbReference type="ARBA" id="ARBA00004648"/>
    </source>
</evidence>
<evidence type="ECO:0000256" key="6">
    <source>
        <dbReference type="ARBA" id="ARBA00023004"/>
    </source>
</evidence>
<comment type="subcellular location">
    <subcellularLocation>
        <location evidence="2">Endoplasmic reticulum membrane</location>
        <topology evidence="2">Single-pass type II membrane protein</topology>
    </subcellularLocation>
</comment>
<dbReference type="GO" id="GO:0004656">
    <property type="term" value="F:procollagen-proline 4-dioxygenase activity"/>
    <property type="evidence" value="ECO:0007669"/>
    <property type="project" value="UniProtKB-EC"/>
</dbReference>
<evidence type="ECO:0000256" key="7">
    <source>
        <dbReference type="ARBA" id="ARBA00049169"/>
    </source>
</evidence>
<evidence type="ECO:0000256" key="1">
    <source>
        <dbReference type="ARBA" id="ARBA00001961"/>
    </source>
</evidence>
<feature type="chain" id="PRO_5030572199" description="Fe2OG dioxygenase domain-containing protein" evidence="8">
    <location>
        <begin position="24"/>
        <end position="326"/>
    </location>
</feature>
<dbReference type="Gene3D" id="2.60.120.620">
    <property type="entry name" value="q2cbj1_9rhob like domain"/>
    <property type="match status" value="1"/>
</dbReference>
<comment type="catalytic activity">
    <reaction evidence="7">
        <text>L-prolyl-[collagen] + 2-oxoglutarate + O2 = trans-4-hydroxy-L-prolyl-[collagen] + succinate + CO2</text>
        <dbReference type="Rhea" id="RHEA:18945"/>
        <dbReference type="Rhea" id="RHEA-COMP:11676"/>
        <dbReference type="Rhea" id="RHEA-COMP:11680"/>
        <dbReference type="ChEBI" id="CHEBI:15379"/>
        <dbReference type="ChEBI" id="CHEBI:16526"/>
        <dbReference type="ChEBI" id="CHEBI:16810"/>
        <dbReference type="ChEBI" id="CHEBI:30031"/>
        <dbReference type="ChEBI" id="CHEBI:50342"/>
        <dbReference type="ChEBI" id="CHEBI:61965"/>
        <dbReference type="EC" id="1.14.11.2"/>
    </reaction>
</comment>
<evidence type="ECO:0000256" key="8">
    <source>
        <dbReference type="SAM" id="SignalP"/>
    </source>
</evidence>
<dbReference type="SMART" id="SM00702">
    <property type="entry name" value="P4Hc"/>
    <property type="match status" value="1"/>
</dbReference>
<dbReference type="PANTHER" id="PTHR10869:SF246">
    <property type="entry name" value="TRANSMEMBRANE PROLYL 4-HYDROXYLASE"/>
    <property type="match status" value="1"/>
</dbReference>
<reference evidence="10" key="1">
    <citation type="submission" date="2021-01" db="EMBL/GenBank/DDBJ databases">
        <authorList>
            <person name="Corre E."/>
            <person name="Pelletier E."/>
            <person name="Niang G."/>
            <person name="Scheremetjew M."/>
            <person name="Finn R."/>
            <person name="Kale V."/>
            <person name="Holt S."/>
            <person name="Cochrane G."/>
            <person name="Meng A."/>
            <person name="Brown T."/>
            <person name="Cohen L."/>
        </authorList>
    </citation>
    <scope>NUCLEOTIDE SEQUENCE</scope>
    <source>
        <strain evidence="10">CCMP722</strain>
    </source>
</reference>
<keyword evidence="3" id="KW-0479">Metal-binding</keyword>
<keyword evidence="4" id="KW-0223">Dioxygenase</keyword>
<evidence type="ECO:0000256" key="4">
    <source>
        <dbReference type="ARBA" id="ARBA00022964"/>
    </source>
</evidence>
<name>A0A7S0RWF9_9CHLO</name>
<feature type="signal peptide" evidence="8">
    <location>
        <begin position="1"/>
        <end position="23"/>
    </location>
</feature>
<dbReference type="EMBL" id="HBFA01037993">
    <property type="protein sequence ID" value="CAD8689237.1"/>
    <property type="molecule type" value="Transcribed_RNA"/>
</dbReference>
<comment type="cofactor">
    <cofactor evidence="1">
        <name>L-ascorbate</name>
        <dbReference type="ChEBI" id="CHEBI:38290"/>
    </cofactor>
</comment>
<gene>
    <name evidence="10" type="ORF">POBO1169_LOCUS19016</name>
</gene>
<dbReference type="Pfam" id="PF13640">
    <property type="entry name" value="2OG-FeII_Oxy_3"/>
    <property type="match status" value="1"/>
</dbReference>
<dbReference type="AlphaFoldDB" id="A0A7S0RWF9"/>
<accession>A0A7S0RWF9</accession>
<evidence type="ECO:0000313" key="10">
    <source>
        <dbReference type="EMBL" id="CAD8689237.1"/>
    </source>
</evidence>
<sequence length="326" mass="36580">MTGYRLAAVLVAVLCCQRQVATGVFVGRKLREALTEVEREGAFIGYSEAPSWVDPNPRAAEPSPTAQKPEAKVGLFDSWDIAADKEFLKSEAYKNMTSPILLSKSPCAILLPNFIKEEDAREMIKRATPKLRSQQFRDQPDTRTSWGTVLWGKDNLTAGTVKRAEDLVKAVRSDGLEVKRYRVGEKYNSHHDYFSSPANQMKDDRIATILIYLQAAEEGGETFFPWAGGKEKIDPRTGWPYRPLDYNRECEPEAKPESAKKVAVPTGSAVLFYDALPNGKMDSYSQHGSCPVKKGEKWSATVWARGRDRFDSNDNWKTAEILKMCS</sequence>
<keyword evidence="6" id="KW-0408">Iron</keyword>
<evidence type="ECO:0000256" key="5">
    <source>
        <dbReference type="ARBA" id="ARBA00023002"/>
    </source>
</evidence>
<dbReference type="GO" id="GO:0005789">
    <property type="term" value="C:endoplasmic reticulum membrane"/>
    <property type="evidence" value="ECO:0007669"/>
    <property type="project" value="UniProtKB-SubCell"/>
</dbReference>
<dbReference type="InterPro" id="IPR005123">
    <property type="entry name" value="Oxoglu/Fe-dep_dioxygenase_dom"/>
</dbReference>
<dbReference type="InterPro" id="IPR044862">
    <property type="entry name" value="Pro_4_hyd_alph_FE2OG_OXY"/>
</dbReference>
<organism evidence="10">
    <name type="scientific">Pyramimonas obovata</name>
    <dbReference type="NCBI Taxonomy" id="1411642"/>
    <lineage>
        <taxon>Eukaryota</taxon>
        <taxon>Viridiplantae</taxon>
        <taxon>Chlorophyta</taxon>
        <taxon>Pyramimonadophyceae</taxon>
        <taxon>Pyramimonadales</taxon>
        <taxon>Pyramimonadaceae</taxon>
        <taxon>Pyramimonas</taxon>
        <taxon>Pyramimonas incertae sedis</taxon>
    </lineage>
</organism>
<dbReference type="PANTHER" id="PTHR10869">
    <property type="entry name" value="PROLYL 4-HYDROXYLASE ALPHA SUBUNIT"/>
    <property type="match status" value="1"/>
</dbReference>
<feature type="domain" description="Fe2OG dioxygenase" evidence="9">
    <location>
        <begin position="172"/>
        <end position="306"/>
    </location>
</feature>
<keyword evidence="8" id="KW-0732">Signal</keyword>
<evidence type="ECO:0000256" key="3">
    <source>
        <dbReference type="ARBA" id="ARBA00022723"/>
    </source>
</evidence>
<protein>
    <recommendedName>
        <fullName evidence="9">Fe2OG dioxygenase domain-containing protein</fullName>
    </recommendedName>
</protein>
<evidence type="ECO:0000259" key="9">
    <source>
        <dbReference type="PROSITE" id="PS51471"/>
    </source>
</evidence>